<reference evidence="2 3" key="1">
    <citation type="submission" date="2023-05" db="EMBL/GenBank/DDBJ databases">
        <title>Genome sequence of Pinibacter sp. MAH-24.</title>
        <authorList>
            <person name="Huq M.A."/>
        </authorList>
    </citation>
    <scope>NUCLEOTIDE SEQUENCE [LARGE SCALE GENOMIC DNA]</scope>
    <source>
        <strain evidence="2 3">MAH-24</strain>
    </source>
</reference>
<keyword evidence="1" id="KW-0472">Membrane</keyword>
<feature type="transmembrane region" description="Helical" evidence="1">
    <location>
        <begin position="74"/>
        <end position="95"/>
    </location>
</feature>
<feature type="transmembrane region" description="Helical" evidence="1">
    <location>
        <begin position="38"/>
        <end position="68"/>
    </location>
</feature>
<comment type="caution">
    <text evidence="2">The sequence shown here is derived from an EMBL/GenBank/DDBJ whole genome shotgun (WGS) entry which is preliminary data.</text>
</comment>
<keyword evidence="1" id="KW-0812">Transmembrane</keyword>
<evidence type="ECO:0000256" key="1">
    <source>
        <dbReference type="SAM" id="Phobius"/>
    </source>
</evidence>
<sequence>MDEQQPGFFENVQNLTEEYIQDRLLLLKLRAADKSARLAGLLVSFLIIALLAFFVLFFISILVGYFFVWVTQSLFWGFGIVAGFYVVLLILVFAFRKKYIEKLIANIVIKVFFDRTADDDEKEN</sequence>
<keyword evidence="1" id="KW-1133">Transmembrane helix</keyword>
<dbReference type="Proteomes" id="UP001226434">
    <property type="component" value="Unassembled WGS sequence"/>
</dbReference>
<gene>
    <name evidence="2" type="ORF">QJ048_22420</name>
</gene>
<evidence type="ECO:0000313" key="3">
    <source>
        <dbReference type="Proteomes" id="UP001226434"/>
    </source>
</evidence>
<organism evidence="2 3">
    <name type="scientific">Pinibacter soli</name>
    <dbReference type="NCBI Taxonomy" id="3044211"/>
    <lineage>
        <taxon>Bacteria</taxon>
        <taxon>Pseudomonadati</taxon>
        <taxon>Bacteroidota</taxon>
        <taxon>Chitinophagia</taxon>
        <taxon>Chitinophagales</taxon>
        <taxon>Chitinophagaceae</taxon>
        <taxon>Pinibacter</taxon>
    </lineage>
</organism>
<protein>
    <submittedName>
        <fullName evidence="2">Phage holin family protein</fullName>
    </submittedName>
</protein>
<accession>A0ABT6RJC7</accession>
<evidence type="ECO:0000313" key="2">
    <source>
        <dbReference type="EMBL" id="MDI3322561.1"/>
    </source>
</evidence>
<proteinExistence type="predicted"/>
<dbReference type="InterPro" id="IPR009937">
    <property type="entry name" value="Phage_holin_3_6"/>
</dbReference>
<dbReference type="RefSeq" id="WP_282336681.1">
    <property type="nucleotide sequence ID" value="NZ_JASBRG010000007.1"/>
</dbReference>
<name>A0ABT6RJC7_9BACT</name>
<dbReference type="EMBL" id="JASBRG010000007">
    <property type="protein sequence ID" value="MDI3322561.1"/>
    <property type="molecule type" value="Genomic_DNA"/>
</dbReference>
<keyword evidence="3" id="KW-1185">Reference proteome</keyword>
<dbReference type="Pfam" id="PF07332">
    <property type="entry name" value="Phage_holin_3_6"/>
    <property type="match status" value="1"/>
</dbReference>